<dbReference type="Pfam" id="PF01381">
    <property type="entry name" value="HTH_3"/>
    <property type="match status" value="1"/>
</dbReference>
<evidence type="ECO:0000256" key="1">
    <source>
        <dbReference type="ARBA" id="ARBA00023125"/>
    </source>
</evidence>
<dbReference type="InterPro" id="IPR010982">
    <property type="entry name" value="Lambda_DNA-bd_dom_sf"/>
</dbReference>
<dbReference type="PANTHER" id="PTHR46797">
    <property type="entry name" value="HTH-TYPE TRANSCRIPTIONAL REGULATOR"/>
    <property type="match status" value="1"/>
</dbReference>
<gene>
    <name evidence="3" type="ORF">J2Z49_002929</name>
</gene>
<comment type="caution">
    <text evidence="3">The sequence shown here is derived from an EMBL/GenBank/DDBJ whole genome shotgun (WGS) entry which is preliminary data.</text>
</comment>
<proteinExistence type="predicted"/>
<evidence type="ECO:0000259" key="2">
    <source>
        <dbReference type="PROSITE" id="PS50943"/>
    </source>
</evidence>
<evidence type="ECO:0000313" key="3">
    <source>
        <dbReference type="EMBL" id="MDQ0287796.1"/>
    </source>
</evidence>
<dbReference type="Proteomes" id="UP001225644">
    <property type="component" value="Unassembled WGS sequence"/>
</dbReference>
<organism evidence="3 4">
    <name type="scientific">Desulfofundulus luciae</name>
    <dbReference type="NCBI Taxonomy" id="74702"/>
    <lineage>
        <taxon>Bacteria</taxon>
        <taxon>Bacillati</taxon>
        <taxon>Bacillota</taxon>
        <taxon>Clostridia</taxon>
        <taxon>Eubacteriales</taxon>
        <taxon>Peptococcaceae</taxon>
        <taxon>Desulfofundulus</taxon>
    </lineage>
</organism>
<dbReference type="Gene3D" id="1.10.260.40">
    <property type="entry name" value="lambda repressor-like DNA-binding domains"/>
    <property type="match status" value="1"/>
</dbReference>
<dbReference type="RefSeq" id="WP_052303865.1">
    <property type="nucleotide sequence ID" value="NZ_JAUSUX010000044.1"/>
</dbReference>
<dbReference type="InterPro" id="IPR050807">
    <property type="entry name" value="TransReg_Diox_bact_type"/>
</dbReference>
<dbReference type="CDD" id="cd00093">
    <property type="entry name" value="HTH_XRE"/>
    <property type="match status" value="1"/>
</dbReference>
<evidence type="ECO:0000313" key="4">
    <source>
        <dbReference type="Proteomes" id="UP001225644"/>
    </source>
</evidence>
<keyword evidence="4" id="KW-1185">Reference proteome</keyword>
<reference evidence="3 4" key="1">
    <citation type="submission" date="2023-07" db="EMBL/GenBank/DDBJ databases">
        <title>Genomic Encyclopedia of Type Strains, Phase IV (KMG-IV): sequencing the most valuable type-strain genomes for metagenomic binning, comparative biology and taxonomic classification.</title>
        <authorList>
            <person name="Goeker M."/>
        </authorList>
    </citation>
    <scope>NUCLEOTIDE SEQUENCE [LARGE SCALE GENOMIC DNA]</scope>
    <source>
        <strain evidence="3 4">DSM 12396</strain>
    </source>
</reference>
<sequence>MFYMDIADRIVQLRKEKNYSTTKLAKLAGIAQSTLREIELGKTSPTWDTILKLCRALGVSPRELLDFEPDDRGDLPHDFKRFLEVARLLTPRQRELILEVMEEWAEYNRIKAK</sequence>
<protein>
    <submittedName>
        <fullName evidence="3">Transcriptional regulator with XRE-family HTH domain</fullName>
    </submittedName>
</protein>
<feature type="domain" description="HTH cro/C1-type" evidence="2">
    <location>
        <begin position="10"/>
        <end position="64"/>
    </location>
</feature>
<name>A0ABU0B7A4_9FIRM</name>
<dbReference type="EMBL" id="JAUSUX010000044">
    <property type="protein sequence ID" value="MDQ0287796.1"/>
    <property type="molecule type" value="Genomic_DNA"/>
</dbReference>
<dbReference type="PANTHER" id="PTHR46797:SF1">
    <property type="entry name" value="METHYLPHOSPHONATE SYNTHASE"/>
    <property type="match status" value="1"/>
</dbReference>
<dbReference type="PROSITE" id="PS50943">
    <property type="entry name" value="HTH_CROC1"/>
    <property type="match status" value="1"/>
</dbReference>
<dbReference type="SMART" id="SM00530">
    <property type="entry name" value="HTH_XRE"/>
    <property type="match status" value="1"/>
</dbReference>
<keyword evidence="1" id="KW-0238">DNA-binding</keyword>
<accession>A0ABU0B7A4</accession>
<dbReference type="InterPro" id="IPR001387">
    <property type="entry name" value="Cro/C1-type_HTH"/>
</dbReference>
<dbReference type="SUPFAM" id="SSF47413">
    <property type="entry name" value="lambda repressor-like DNA-binding domains"/>
    <property type="match status" value="1"/>
</dbReference>